<name>A0ACC0Y6V8_9ROSI</name>
<sequence>MLSMEVQSFCSNAVVLDSIFRSAIETLVVETAIVLNNSIPWYLLMMESMPNEKNILNKELGTFGRFPFSELYAVTKPGPENKDGSDTEDDEEDDDEDAADDQDDDAGEDEDGSDEEVDAQGDPEDEPEANGANGSGDEDDDDEDDDDDDDDDGEEEEEEDEDDEEDEEEIPQPPAKKRK</sequence>
<organism evidence="1 2">
    <name type="scientific">Pistacia integerrima</name>
    <dbReference type="NCBI Taxonomy" id="434235"/>
    <lineage>
        <taxon>Eukaryota</taxon>
        <taxon>Viridiplantae</taxon>
        <taxon>Streptophyta</taxon>
        <taxon>Embryophyta</taxon>
        <taxon>Tracheophyta</taxon>
        <taxon>Spermatophyta</taxon>
        <taxon>Magnoliopsida</taxon>
        <taxon>eudicotyledons</taxon>
        <taxon>Gunneridae</taxon>
        <taxon>Pentapetalae</taxon>
        <taxon>rosids</taxon>
        <taxon>malvids</taxon>
        <taxon>Sapindales</taxon>
        <taxon>Anacardiaceae</taxon>
        <taxon>Pistacia</taxon>
    </lineage>
</organism>
<gene>
    <name evidence="1" type="ORF">Pint_12446</name>
</gene>
<evidence type="ECO:0000313" key="2">
    <source>
        <dbReference type="Proteomes" id="UP001163603"/>
    </source>
</evidence>
<comment type="caution">
    <text evidence="1">The sequence shown here is derived from an EMBL/GenBank/DDBJ whole genome shotgun (WGS) entry which is preliminary data.</text>
</comment>
<evidence type="ECO:0000313" key="1">
    <source>
        <dbReference type="EMBL" id="KAJ0031007.1"/>
    </source>
</evidence>
<proteinExistence type="predicted"/>
<reference evidence="2" key="1">
    <citation type="journal article" date="2023" name="G3 (Bethesda)">
        <title>Genome assembly and association tests identify interacting loci associated with vigor, precocity, and sex in interspecific pistachio rootstocks.</title>
        <authorList>
            <person name="Palmer W."/>
            <person name="Jacygrad E."/>
            <person name="Sagayaradj S."/>
            <person name="Cavanaugh K."/>
            <person name="Han R."/>
            <person name="Bertier L."/>
            <person name="Beede B."/>
            <person name="Kafkas S."/>
            <person name="Golino D."/>
            <person name="Preece J."/>
            <person name="Michelmore R."/>
        </authorList>
    </citation>
    <scope>NUCLEOTIDE SEQUENCE [LARGE SCALE GENOMIC DNA]</scope>
</reference>
<keyword evidence="2" id="KW-1185">Reference proteome</keyword>
<accession>A0ACC0Y6V8</accession>
<dbReference type="Proteomes" id="UP001163603">
    <property type="component" value="Chromosome 8"/>
</dbReference>
<dbReference type="EMBL" id="CM047743">
    <property type="protein sequence ID" value="KAJ0031007.1"/>
    <property type="molecule type" value="Genomic_DNA"/>
</dbReference>
<protein>
    <submittedName>
        <fullName evidence="1">Uncharacterized protein</fullName>
    </submittedName>
</protein>